<keyword evidence="2" id="KW-0805">Transcription regulation</keyword>
<dbReference type="AlphaFoldDB" id="A0A285UQ00"/>
<dbReference type="GO" id="GO:0003677">
    <property type="term" value="F:DNA binding"/>
    <property type="evidence" value="ECO:0007669"/>
    <property type="project" value="InterPro"/>
</dbReference>
<evidence type="ECO:0000313" key="7">
    <source>
        <dbReference type="EMBL" id="SOC42341.1"/>
    </source>
</evidence>
<dbReference type="GO" id="GO:0006352">
    <property type="term" value="P:DNA-templated transcription initiation"/>
    <property type="evidence" value="ECO:0007669"/>
    <property type="project" value="InterPro"/>
</dbReference>
<keyword evidence="4" id="KW-0804">Transcription</keyword>
<dbReference type="Proteomes" id="UP000219252">
    <property type="component" value="Unassembled WGS sequence"/>
</dbReference>
<dbReference type="NCBIfam" id="TIGR02937">
    <property type="entry name" value="sigma70-ECF"/>
    <property type="match status" value="1"/>
</dbReference>
<name>A0A285UQ00_9BACL</name>
<dbReference type="Gene3D" id="1.10.10.10">
    <property type="entry name" value="Winged helix-like DNA-binding domain superfamily/Winged helix DNA-binding domain"/>
    <property type="match status" value="1"/>
</dbReference>
<dbReference type="Pfam" id="PF04542">
    <property type="entry name" value="Sigma70_r2"/>
    <property type="match status" value="1"/>
</dbReference>
<evidence type="ECO:0000256" key="4">
    <source>
        <dbReference type="ARBA" id="ARBA00023163"/>
    </source>
</evidence>
<evidence type="ECO:0000259" key="5">
    <source>
        <dbReference type="Pfam" id="PF04542"/>
    </source>
</evidence>
<evidence type="ECO:0000256" key="3">
    <source>
        <dbReference type="ARBA" id="ARBA00023082"/>
    </source>
</evidence>
<dbReference type="InterPro" id="IPR013325">
    <property type="entry name" value="RNA_pol_sigma_r2"/>
</dbReference>
<dbReference type="Gene3D" id="1.10.1740.10">
    <property type="match status" value="1"/>
</dbReference>
<comment type="similarity">
    <text evidence="1">Belongs to the sigma-70 factor family. ECF subfamily.</text>
</comment>
<dbReference type="InterPro" id="IPR036388">
    <property type="entry name" value="WH-like_DNA-bd_sf"/>
</dbReference>
<reference evidence="8" key="1">
    <citation type="submission" date="2017-08" db="EMBL/GenBank/DDBJ databases">
        <authorList>
            <person name="Varghese N."/>
            <person name="Submissions S."/>
        </authorList>
    </citation>
    <scope>NUCLEOTIDE SEQUENCE [LARGE SCALE GENOMIC DNA]</scope>
    <source>
        <strain evidence="8">JC23</strain>
    </source>
</reference>
<evidence type="ECO:0000256" key="1">
    <source>
        <dbReference type="ARBA" id="ARBA00010641"/>
    </source>
</evidence>
<dbReference type="SUPFAM" id="SSF88946">
    <property type="entry name" value="Sigma2 domain of RNA polymerase sigma factors"/>
    <property type="match status" value="1"/>
</dbReference>
<accession>A0A285UQ00</accession>
<dbReference type="PANTHER" id="PTHR43133">
    <property type="entry name" value="RNA POLYMERASE ECF-TYPE SIGMA FACTO"/>
    <property type="match status" value="1"/>
</dbReference>
<keyword evidence="3" id="KW-0731">Sigma factor</keyword>
<dbReference type="PANTHER" id="PTHR43133:SF60">
    <property type="entry name" value="RNA POLYMERASE SIGMA FACTOR SIGV"/>
    <property type="match status" value="1"/>
</dbReference>
<feature type="domain" description="RNA polymerase sigma-70 region 2" evidence="5">
    <location>
        <begin position="12"/>
        <end position="72"/>
    </location>
</feature>
<dbReference type="EMBL" id="OBQC01000012">
    <property type="protein sequence ID" value="SOC42341.1"/>
    <property type="molecule type" value="Genomic_DNA"/>
</dbReference>
<evidence type="ECO:0000313" key="8">
    <source>
        <dbReference type="Proteomes" id="UP000219252"/>
    </source>
</evidence>
<organism evidence="7 8">
    <name type="scientific">Ureibacillus acetophenoni</name>
    <dbReference type="NCBI Taxonomy" id="614649"/>
    <lineage>
        <taxon>Bacteria</taxon>
        <taxon>Bacillati</taxon>
        <taxon>Bacillota</taxon>
        <taxon>Bacilli</taxon>
        <taxon>Bacillales</taxon>
        <taxon>Caryophanaceae</taxon>
        <taxon>Ureibacillus</taxon>
    </lineage>
</organism>
<dbReference type="InterPro" id="IPR007627">
    <property type="entry name" value="RNA_pol_sigma70_r2"/>
</dbReference>
<dbReference type="CDD" id="cd06171">
    <property type="entry name" value="Sigma70_r4"/>
    <property type="match status" value="1"/>
</dbReference>
<proteinExistence type="inferred from homology"/>
<feature type="domain" description="RNA polymerase sigma factor 70 region 4 type 2" evidence="6">
    <location>
        <begin position="105"/>
        <end position="155"/>
    </location>
</feature>
<dbReference type="Pfam" id="PF08281">
    <property type="entry name" value="Sigma70_r4_2"/>
    <property type="match status" value="1"/>
</dbReference>
<sequence length="176" mass="21100">MSIDIEQELRLHYLTLIKLAFTYVKNKEMAEDIVQDVCVKAIENKNRFRGDSSYKTYLMKMTINRSYDYLRSWNFRQKSITTFIHQLFGSESLEQQLLKRDERAQLGNQVLNLKPKYREVLVLYYYEELKIHEIADVLEVSENTVKTRLKRAREQIRQVLDVKGVNLNAERYKEQP</sequence>
<dbReference type="InterPro" id="IPR039425">
    <property type="entry name" value="RNA_pol_sigma-70-like"/>
</dbReference>
<dbReference type="InterPro" id="IPR014284">
    <property type="entry name" value="RNA_pol_sigma-70_dom"/>
</dbReference>
<keyword evidence="8" id="KW-1185">Reference proteome</keyword>
<dbReference type="SUPFAM" id="SSF88659">
    <property type="entry name" value="Sigma3 and sigma4 domains of RNA polymerase sigma factors"/>
    <property type="match status" value="1"/>
</dbReference>
<gene>
    <name evidence="7" type="ORF">SAMN05877842_11239</name>
</gene>
<protein>
    <submittedName>
        <fullName evidence="7">RNA polymerase sigma-70 factor</fullName>
    </submittedName>
</protein>
<evidence type="ECO:0000256" key="2">
    <source>
        <dbReference type="ARBA" id="ARBA00023015"/>
    </source>
</evidence>
<dbReference type="GO" id="GO:0016987">
    <property type="term" value="F:sigma factor activity"/>
    <property type="evidence" value="ECO:0007669"/>
    <property type="project" value="UniProtKB-KW"/>
</dbReference>
<dbReference type="InterPro" id="IPR013249">
    <property type="entry name" value="RNA_pol_sigma70_r4_t2"/>
</dbReference>
<dbReference type="InterPro" id="IPR013324">
    <property type="entry name" value="RNA_pol_sigma_r3/r4-like"/>
</dbReference>
<dbReference type="RefSeq" id="WP_235864612.1">
    <property type="nucleotide sequence ID" value="NZ_OBQC01000012.1"/>
</dbReference>
<evidence type="ECO:0000259" key="6">
    <source>
        <dbReference type="Pfam" id="PF08281"/>
    </source>
</evidence>